<evidence type="ECO:0000313" key="8">
    <source>
        <dbReference type="EMBL" id="KKN20658.1"/>
    </source>
</evidence>
<dbReference type="InterPro" id="IPR007627">
    <property type="entry name" value="RNA_pol_sigma70_r2"/>
</dbReference>
<dbReference type="InterPro" id="IPR014284">
    <property type="entry name" value="RNA_pol_sigma-70_dom"/>
</dbReference>
<evidence type="ECO:0000259" key="7">
    <source>
        <dbReference type="Pfam" id="PF04545"/>
    </source>
</evidence>
<dbReference type="GO" id="GO:0006352">
    <property type="term" value="P:DNA-templated transcription initiation"/>
    <property type="evidence" value="ECO:0007669"/>
    <property type="project" value="InterPro"/>
</dbReference>
<dbReference type="SUPFAM" id="SSF88946">
    <property type="entry name" value="Sigma2 domain of RNA polymerase sigma factors"/>
    <property type="match status" value="1"/>
</dbReference>
<dbReference type="InterPro" id="IPR039425">
    <property type="entry name" value="RNA_pol_sigma-70-like"/>
</dbReference>
<dbReference type="PROSITE" id="PS01063">
    <property type="entry name" value="SIGMA70_ECF"/>
    <property type="match status" value="1"/>
</dbReference>
<evidence type="ECO:0000256" key="4">
    <source>
        <dbReference type="ARBA" id="ARBA00023125"/>
    </source>
</evidence>
<keyword evidence="2" id="KW-0805">Transcription regulation</keyword>
<dbReference type="NCBIfam" id="TIGR02937">
    <property type="entry name" value="sigma70-ECF"/>
    <property type="match status" value="1"/>
</dbReference>
<evidence type="ECO:0000259" key="6">
    <source>
        <dbReference type="Pfam" id="PF04542"/>
    </source>
</evidence>
<dbReference type="GO" id="GO:0016987">
    <property type="term" value="F:sigma factor activity"/>
    <property type="evidence" value="ECO:0007669"/>
    <property type="project" value="UniProtKB-KW"/>
</dbReference>
<dbReference type="InterPro" id="IPR000838">
    <property type="entry name" value="RNA_pol_sigma70_ECF_CS"/>
</dbReference>
<reference evidence="8" key="1">
    <citation type="journal article" date="2015" name="Nature">
        <title>Complex archaea that bridge the gap between prokaryotes and eukaryotes.</title>
        <authorList>
            <person name="Spang A."/>
            <person name="Saw J.H."/>
            <person name="Jorgensen S.L."/>
            <person name="Zaremba-Niedzwiedzka K."/>
            <person name="Martijn J."/>
            <person name="Lind A.E."/>
            <person name="van Eijk R."/>
            <person name="Schleper C."/>
            <person name="Guy L."/>
            <person name="Ettema T.J."/>
        </authorList>
    </citation>
    <scope>NUCLEOTIDE SEQUENCE</scope>
</reference>
<keyword evidence="3" id="KW-0731">Sigma factor</keyword>
<dbReference type="InterPro" id="IPR007630">
    <property type="entry name" value="RNA_pol_sigma70_r4"/>
</dbReference>
<dbReference type="InterPro" id="IPR013325">
    <property type="entry name" value="RNA_pol_sigma_r2"/>
</dbReference>
<evidence type="ECO:0000256" key="2">
    <source>
        <dbReference type="ARBA" id="ARBA00023015"/>
    </source>
</evidence>
<proteinExistence type="inferred from homology"/>
<accession>A0A0F9RTT1</accession>
<dbReference type="Pfam" id="PF04545">
    <property type="entry name" value="Sigma70_r4"/>
    <property type="match status" value="1"/>
</dbReference>
<dbReference type="GO" id="GO:0003677">
    <property type="term" value="F:DNA binding"/>
    <property type="evidence" value="ECO:0007669"/>
    <property type="project" value="UniProtKB-KW"/>
</dbReference>
<evidence type="ECO:0000256" key="1">
    <source>
        <dbReference type="ARBA" id="ARBA00010641"/>
    </source>
</evidence>
<dbReference type="InterPro" id="IPR036388">
    <property type="entry name" value="WH-like_DNA-bd_sf"/>
</dbReference>
<comment type="caution">
    <text evidence="8">The sequence shown here is derived from an EMBL/GenBank/DDBJ whole genome shotgun (WGS) entry which is preliminary data.</text>
</comment>
<sequence>MDLDELVLRFQKKDVIAFEKLYEMYWENICGVINTVVKDKFLAEEIAQDVFIKIWNKSDSYSPSKGRFFTWILNVARNAAIDKVRSKSFKDQQKNLSADFFVGILDRAETSDQPNNTQIDTSALKKLVLNLKDKCLQIIEMLYFRGYTQKEASHELDIPLGTVKTRNRSCISKLRENITLEWK</sequence>
<keyword evidence="4" id="KW-0238">DNA-binding</keyword>
<organism evidence="8">
    <name type="scientific">marine sediment metagenome</name>
    <dbReference type="NCBI Taxonomy" id="412755"/>
    <lineage>
        <taxon>unclassified sequences</taxon>
        <taxon>metagenomes</taxon>
        <taxon>ecological metagenomes</taxon>
    </lineage>
</organism>
<dbReference type="InterPro" id="IPR013324">
    <property type="entry name" value="RNA_pol_sigma_r3/r4-like"/>
</dbReference>
<comment type="similarity">
    <text evidence="1">Belongs to the sigma-70 factor family. ECF subfamily.</text>
</comment>
<evidence type="ECO:0008006" key="9">
    <source>
        <dbReference type="Google" id="ProtNLM"/>
    </source>
</evidence>
<dbReference type="PANTHER" id="PTHR43133:SF62">
    <property type="entry name" value="RNA POLYMERASE SIGMA FACTOR SIGZ"/>
    <property type="match status" value="1"/>
</dbReference>
<feature type="domain" description="RNA polymerase sigma-70 region 4" evidence="7">
    <location>
        <begin position="131"/>
        <end position="176"/>
    </location>
</feature>
<keyword evidence="5" id="KW-0804">Transcription</keyword>
<dbReference type="Gene3D" id="1.10.10.10">
    <property type="entry name" value="Winged helix-like DNA-binding domain superfamily/Winged helix DNA-binding domain"/>
    <property type="match status" value="1"/>
</dbReference>
<dbReference type="Pfam" id="PF04542">
    <property type="entry name" value="Sigma70_r2"/>
    <property type="match status" value="1"/>
</dbReference>
<dbReference type="AlphaFoldDB" id="A0A0F9RTT1"/>
<evidence type="ECO:0000256" key="5">
    <source>
        <dbReference type="ARBA" id="ARBA00023163"/>
    </source>
</evidence>
<protein>
    <recommendedName>
        <fullName evidence="9">RNA polymerase sigma factor</fullName>
    </recommendedName>
</protein>
<dbReference type="PANTHER" id="PTHR43133">
    <property type="entry name" value="RNA POLYMERASE ECF-TYPE SIGMA FACTO"/>
    <property type="match status" value="1"/>
</dbReference>
<dbReference type="SUPFAM" id="SSF88659">
    <property type="entry name" value="Sigma3 and sigma4 domains of RNA polymerase sigma factors"/>
    <property type="match status" value="1"/>
</dbReference>
<gene>
    <name evidence="8" type="ORF">LCGC14_0933290</name>
</gene>
<name>A0A0F9RTT1_9ZZZZ</name>
<evidence type="ECO:0000256" key="3">
    <source>
        <dbReference type="ARBA" id="ARBA00023082"/>
    </source>
</evidence>
<dbReference type="EMBL" id="LAZR01003220">
    <property type="protein sequence ID" value="KKN20658.1"/>
    <property type="molecule type" value="Genomic_DNA"/>
</dbReference>
<dbReference type="Gene3D" id="1.10.1740.10">
    <property type="match status" value="1"/>
</dbReference>
<feature type="domain" description="RNA polymerase sigma-70 region 2" evidence="6">
    <location>
        <begin position="21"/>
        <end position="88"/>
    </location>
</feature>